<keyword evidence="1" id="KW-0614">Plasmid</keyword>
<name>A0AAN0LTC3_9VIBR</name>
<dbReference type="AlphaFoldDB" id="A0AAN0LTC3"/>
<dbReference type="EMBL" id="CP135178">
    <property type="protein sequence ID" value="WZS88679.1"/>
    <property type="molecule type" value="Genomic_DNA"/>
</dbReference>
<organism evidence="1 2">
    <name type="scientific">Vibrio cyclitrophicus ZF270</name>
    <dbReference type="NCBI Taxonomy" id="1136176"/>
    <lineage>
        <taxon>Bacteria</taxon>
        <taxon>Pseudomonadati</taxon>
        <taxon>Pseudomonadota</taxon>
        <taxon>Gammaproteobacteria</taxon>
        <taxon>Vibrionales</taxon>
        <taxon>Vibrionaceae</taxon>
        <taxon>Vibrio</taxon>
    </lineage>
</organism>
<protein>
    <submittedName>
        <fullName evidence="1">Uncharacterized protein</fullName>
    </submittedName>
</protein>
<gene>
    <name evidence="1" type="ORF">QYQ95_23085</name>
</gene>
<geneLocation type="plasmid" evidence="1 2">
    <name>unnamed1</name>
</geneLocation>
<keyword evidence="2" id="KW-1185">Reference proteome</keyword>
<sequence>MSITYLKPLDQLFSLNSEIYPILDKFHSPINVVGGQAVAYWINYYSDMLEPTQSAELAAHSVDIDYVSMRTDAQTMADCWNVDVRFADNHPPPSVALMQLEDQNKKVKEDAEGFLFLDVDEFDNVGEIKSNIVDIIDWPAGFDKDSFTSEKKLNRYTSLFQFPEEFDIPPNEKLRILSPLGCLKSRIANLFHTSKPKAIEVQRIILLREPLAFYLQDLAADHGFKEFKLHLDSVRDLILSDDGIKLYTQYDVDLRELYSFLSTMTPGLPTAFIEYEAPAVMKKMNDKYKRRKKARLDYLARKEG</sequence>
<evidence type="ECO:0000313" key="1">
    <source>
        <dbReference type="EMBL" id="WZS88679.1"/>
    </source>
</evidence>
<reference evidence="1 2" key="1">
    <citation type="journal article" date="2024" name="Elife">
        <title>Polysaccharide breakdown products drive degradation-dispersal cycles of foraging bacteria through changes in metabolism and motility.</title>
        <authorList>
            <person name="Stubbusch A.K."/>
            <person name="Keegstra J.M."/>
            <person name="Schwartzman J."/>
            <person name="Pontrelli S."/>
            <person name="Clerc E.E."/>
            <person name="Stocker R."/>
            <person name="Magnabosco C."/>
            <person name="Schubert O.T."/>
            <person name="Ackermann M."/>
            <person name="D'Souza G.G."/>
        </authorList>
    </citation>
    <scope>NUCLEOTIDE SEQUENCE [LARGE SCALE GENOMIC DNA]</scope>
    <source>
        <strain evidence="1 2">ZF270</strain>
        <plasmid evidence="1 2">unnamed1</plasmid>
    </source>
</reference>
<dbReference type="Proteomes" id="UP001441914">
    <property type="component" value="Plasmid unnamed1"/>
</dbReference>
<proteinExistence type="predicted"/>
<dbReference type="RefSeq" id="WP_016800111.1">
    <property type="nucleotide sequence ID" value="NZ_AIDR02000024.1"/>
</dbReference>
<evidence type="ECO:0000313" key="2">
    <source>
        <dbReference type="Proteomes" id="UP001441914"/>
    </source>
</evidence>
<accession>A0AAN0LTC3</accession>